<feature type="repeat" description="ANK" evidence="1">
    <location>
        <begin position="193"/>
        <end position="225"/>
    </location>
</feature>
<dbReference type="EMBL" id="AHGT01000005">
    <property type="protein sequence ID" value="ESU39165.1"/>
    <property type="molecule type" value="Genomic_DNA"/>
</dbReference>
<evidence type="ECO:0000313" key="4">
    <source>
        <dbReference type="Proteomes" id="UP000018320"/>
    </source>
</evidence>
<dbReference type="PANTHER" id="PTHR24120:SF4">
    <property type="entry name" value="GH07239P"/>
    <property type="match status" value="1"/>
</dbReference>
<evidence type="ECO:0000256" key="1">
    <source>
        <dbReference type="PROSITE-ProRule" id="PRU00023"/>
    </source>
</evidence>
<dbReference type="Pfam" id="PF00023">
    <property type="entry name" value="Ank"/>
    <property type="match status" value="1"/>
</dbReference>
<reference evidence="4" key="1">
    <citation type="submission" date="2012-02" db="EMBL/GenBank/DDBJ databases">
        <title>Genome sequencing of Giardia lamblia Genotypes A2 and B isolates (DH and GS) and comparative analysis with the genomes of Genotypes A1 and E (WB and Pig).</title>
        <authorList>
            <person name="Adam R."/>
            <person name="Dahlstrom E."/>
            <person name="Martens C."/>
            <person name="Bruno D."/>
            <person name="Barbian K."/>
            <person name="Porcella S.F."/>
            <person name="Nash T."/>
        </authorList>
    </citation>
    <scope>NUCLEOTIDE SEQUENCE</scope>
    <source>
        <strain evidence="4">DH</strain>
    </source>
</reference>
<dbReference type="VEuPathDB" id="GiardiaDB:GL50803_0015030"/>
<dbReference type="InterPro" id="IPR036770">
    <property type="entry name" value="Ankyrin_rpt-contain_sf"/>
</dbReference>
<proteinExistence type="predicted"/>
<protein>
    <submittedName>
        <fullName evidence="3">Ankyrin repeat protein</fullName>
    </submittedName>
</protein>
<reference evidence="3 4" key="2">
    <citation type="journal article" date="2013" name="Genome Biol. Evol.">
        <title>Genome sequencing of Giardia lamblia genotypes A2 and B isolates (DH and GS) and comparative analysis with the genomes of genotypes A1 and E (WB and Pig).</title>
        <authorList>
            <person name="Adam R.D."/>
            <person name="Dahlstrom E.W."/>
            <person name="Martens C.A."/>
            <person name="Bruno D.P."/>
            <person name="Barbian K.D."/>
            <person name="Ricklefs S.M."/>
            <person name="Hernandez M.M."/>
            <person name="Narla N.P."/>
            <person name="Patel R.B."/>
            <person name="Porcella S.F."/>
            <person name="Nash T.E."/>
        </authorList>
    </citation>
    <scope>NUCLEOTIDE SEQUENCE [LARGE SCALE GENOMIC DNA]</scope>
    <source>
        <strain evidence="3 4">DH</strain>
    </source>
</reference>
<dbReference type="Gene3D" id="1.25.40.20">
    <property type="entry name" value="Ankyrin repeat-containing domain"/>
    <property type="match status" value="2"/>
</dbReference>
<gene>
    <name evidence="3" type="ORF">DHA2_150083</name>
</gene>
<keyword evidence="2" id="KW-1133">Transmembrane helix</keyword>
<dbReference type="Proteomes" id="UP000018320">
    <property type="component" value="Unassembled WGS sequence"/>
</dbReference>
<keyword evidence="2" id="KW-0472">Membrane</keyword>
<keyword evidence="1" id="KW-0040">ANK repeat</keyword>
<dbReference type="Pfam" id="PF12796">
    <property type="entry name" value="Ank_2"/>
    <property type="match status" value="2"/>
</dbReference>
<feature type="transmembrane region" description="Helical" evidence="2">
    <location>
        <begin position="91"/>
        <end position="112"/>
    </location>
</feature>
<comment type="caution">
    <text evidence="3">The sequence shown here is derived from an EMBL/GenBank/DDBJ whole genome shotgun (WGS) entry which is preliminary data.</text>
</comment>
<evidence type="ECO:0000256" key="2">
    <source>
        <dbReference type="SAM" id="Phobius"/>
    </source>
</evidence>
<feature type="transmembrane region" description="Helical" evidence="2">
    <location>
        <begin position="132"/>
        <end position="152"/>
    </location>
</feature>
<dbReference type="SUPFAM" id="SSF48403">
    <property type="entry name" value="Ankyrin repeat"/>
    <property type="match status" value="1"/>
</dbReference>
<dbReference type="PANTHER" id="PTHR24120">
    <property type="entry name" value="GH07239P"/>
    <property type="match status" value="1"/>
</dbReference>
<dbReference type="AlphaFoldDB" id="V6TQ88"/>
<dbReference type="PROSITE" id="PS50088">
    <property type="entry name" value="ANK_REPEAT"/>
    <property type="match status" value="1"/>
</dbReference>
<organism evidence="3 4">
    <name type="scientific">Giardia intestinalis</name>
    <name type="common">Giardia lamblia</name>
    <dbReference type="NCBI Taxonomy" id="5741"/>
    <lineage>
        <taxon>Eukaryota</taxon>
        <taxon>Metamonada</taxon>
        <taxon>Diplomonadida</taxon>
        <taxon>Hexamitidae</taxon>
        <taxon>Giardiinae</taxon>
        <taxon>Giardia</taxon>
    </lineage>
</organism>
<dbReference type="InterPro" id="IPR002110">
    <property type="entry name" value="Ankyrin_rpt"/>
</dbReference>
<name>V6TQ88_GIAIN</name>
<keyword evidence="2" id="KW-0812">Transmembrane</keyword>
<evidence type="ECO:0000313" key="3">
    <source>
        <dbReference type="EMBL" id="ESU39165.1"/>
    </source>
</evidence>
<dbReference type="VEuPathDB" id="GiardiaDB:DHA2_150083"/>
<accession>V6TQ88</accession>
<dbReference type="VEuPathDB" id="GiardiaDB:GL50581_2434"/>
<dbReference type="SMART" id="SM00248">
    <property type="entry name" value="ANK"/>
    <property type="match status" value="6"/>
</dbReference>
<sequence length="252" mass="27660">VIGMFTIGHVYRLDELRSAFTDHGRGYGGRTPLMHAAIKGDVREARNRRGYVQQFDMMGCTALMYAAAGNWPDVIKVLIIDERQMKMRCPVIISGYVLANVTALMIAAANNATAAVELLAEYESRLRETRCFLTALMIAAIVGAVNCVALLVDKEGGLQDRNGKTALMYAVEHSNYSCIDCLRDKERGMVDADGQSALHIAARVGHVPSFHAVAQYEASIHGEDVRAMLLNNKLGIDDDKKTELLVHLATFC</sequence>
<feature type="non-terminal residue" evidence="3">
    <location>
        <position position="1"/>
    </location>
</feature>
<dbReference type="VEuPathDB" id="GiardiaDB:QR46_2404"/>